<gene>
    <name evidence="3" type="ORF">DJ017_13325</name>
</gene>
<accession>A0A328AMY5</accession>
<organism evidence="3 4">
    <name type="scientific">Phenylobacterium soli</name>
    <dbReference type="NCBI Taxonomy" id="2170551"/>
    <lineage>
        <taxon>Bacteria</taxon>
        <taxon>Pseudomonadati</taxon>
        <taxon>Pseudomonadota</taxon>
        <taxon>Alphaproteobacteria</taxon>
        <taxon>Caulobacterales</taxon>
        <taxon>Caulobacteraceae</taxon>
        <taxon>Phenylobacterium</taxon>
    </lineage>
</organism>
<dbReference type="InterPro" id="IPR007055">
    <property type="entry name" value="BON_dom"/>
</dbReference>
<feature type="compositionally biased region" description="Basic and acidic residues" evidence="1">
    <location>
        <begin position="87"/>
        <end position="96"/>
    </location>
</feature>
<feature type="compositionally biased region" description="Basic and acidic residues" evidence="1">
    <location>
        <begin position="163"/>
        <end position="181"/>
    </location>
</feature>
<dbReference type="EMBL" id="QFYQ01000001">
    <property type="protein sequence ID" value="RAK56353.1"/>
    <property type="molecule type" value="Genomic_DNA"/>
</dbReference>
<feature type="region of interest" description="Disordered" evidence="1">
    <location>
        <begin position="87"/>
        <end position="181"/>
    </location>
</feature>
<feature type="compositionally biased region" description="Polar residues" evidence="1">
    <location>
        <begin position="1"/>
        <end position="13"/>
    </location>
</feature>
<evidence type="ECO:0000313" key="3">
    <source>
        <dbReference type="EMBL" id="RAK56353.1"/>
    </source>
</evidence>
<feature type="region of interest" description="Disordered" evidence="1">
    <location>
        <begin position="47"/>
        <end position="73"/>
    </location>
</feature>
<dbReference type="AlphaFoldDB" id="A0A328AMY5"/>
<feature type="compositionally biased region" description="Low complexity" evidence="1">
    <location>
        <begin position="52"/>
        <end position="70"/>
    </location>
</feature>
<feature type="compositionally biased region" description="Basic and acidic residues" evidence="1">
    <location>
        <begin position="126"/>
        <end position="150"/>
    </location>
</feature>
<evidence type="ECO:0000256" key="1">
    <source>
        <dbReference type="SAM" id="MobiDB-lite"/>
    </source>
</evidence>
<feature type="region of interest" description="Disordered" evidence="1">
    <location>
        <begin position="1"/>
        <end position="33"/>
    </location>
</feature>
<dbReference type="Proteomes" id="UP000249254">
    <property type="component" value="Unassembled WGS sequence"/>
</dbReference>
<dbReference type="PROSITE" id="PS50914">
    <property type="entry name" value="BON"/>
    <property type="match status" value="1"/>
</dbReference>
<dbReference type="Pfam" id="PF04972">
    <property type="entry name" value="BON"/>
    <property type="match status" value="1"/>
</dbReference>
<evidence type="ECO:0000313" key="4">
    <source>
        <dbReference type="Proteomes" id="UP000249254"/>
    </source>
</evidence>
<feature type="compositionally biased region" description="Basic and acidic residues" evidence="1">
    <location>
        <begin position="221"/>
        <end position="239"/>
    </location>
</feature>
<feature type="domain" description="BON" evidence="2">
    <location>
        <begin position="262"/>
        <end position="329"/>
    </location>
</feature>
<protein>
    <recommendedName>
        <fullName evidence="2">BON domain-containing protein</fullName>
    </recommendedName>
</protein>
<reference evidence="4" key="1">
    <citation type="submission" date="2018-05" db="EMBL/GenBank/DDBJ databases">
        <authorList>
            <person name="Li X."/>
        </authorList>
    </citation>
    <scope>NUCLEOTIDE SEQUENCE [LARGE SCALE GENOMIC DNA]</scope>
    <source>
        <strain evidence="4">LX32</strain>
    </source>
</reference>
<proteinExistence type="predicted"/>
<dbReference type="Gene3D" id="3.30.1340.30">
    <property type="match status" value="1"/>
</dbReference>
<keyword evidence="4" id="KW-1185">Reference proteome</keyword>
<feature type="compositionally biased region" description="Basic residues" evidence="1">
    <location>
        <begin position="14"/>
        <end position="28"/>
    </location>
</feature>
<sequence length="336" mass="38647">MALPTASQLSPLNSRRRTKTAATRRTRGTIRSASLVTRASGFACGVGRASASSTSTGSTGLPSTGLPSTGLSGGGLVIGTTTSSFRRVADVGHPRQADASARRGNRSARRRLSAQNGNGSGRRLMPRFDWRGRDEDRREWREDPRDREDFGQVDYSTDYGYDPDSRTGYRMEERLRTRDDDYGQADYSGDWRYDAERGRPYRRSEEERYADERYRDERYRDERHDRDRHDREGEPRSWLDRAGAALTGRDDDRQVRRRRGPSDRVLWAVIVERLEDARGIDLRDVEVVVEDAEVTLNGHVRRKEDKRRIEDIADIDGVRHVQNNLRVRDRGRWTFL</sequence>
<name>A0A328AMY5_9CAUL</name>
<evidence type="ECO:0000259" key="2">
    <source>
        <dbReference type="PROSITE" id="PS50914"/>
    </source>
</evidence>
<feature type="compositionally biased region" description="Basic residues" evidence="1">
    <location>
        <begin position="103"/>
        <end position="112"/>
    </location>
</feature>
<comment type="caution">
    <text evidence="3">The sequence shown here is derived from an EMBL/GenBank/DDBJ whole genome shotgun (WGS) entry which is preliminary data.</text>
</comment>
<feature type="region of interest" description="Disordered" evidence="1">
    <location>
        <begin position="221"/>
        <end position="244"/>
    </location>
</feature>